<accession>A0A4Q5LFQ3</accession>
<evidence type="ECO:0008006" key="4">
    <source>
        <dbReference type="Google" id="ProtNLM"/>
    </source>
</evidence>
<feature type="transmembrane region" description="Helical" evidence="1">
    <location>
        <begin position="180"/>
        <end position="201"/>
    </location>
</feature>
<feature type="transmembrane region" description="Helical" evidence="1">
    <location>
        <begin position="86"/>
        <end position="108"/>
    </location>
</feature>
<keyword evidence="1" id="KW-0472">Membrane</keyword>
<keyword evidence="1" id="KW-1133">Transmembrane helix</keyword>
<proteinExistence type="predicted"/>
<dbReference type="AlphaFoldDB" id="A0A4Q5LFQ3"/>
<feature type="transmembrane region" description="Helical" evidence="1">
    <location>
        <begin position="12"/>
        <end position="33"/>
    </location>
</feature>
<dbReference type="OrthoDB" id="5524812at2"/>
<sequence length="211" mass="23609">MSLLAWKQKVWLQLAVIYTRYLIGGAFVFASLIKLKGRRFTTLSGESAPIHSAAHFFETLYQAGPYWKFIGLGQLVAGLLLMTQRYALVGALLFLPIIANVYVITYSYDFGATTWTTGLMLLATVGLLAWDWNILRALVHQPVLPAPTSALYERRLWEAVGGVLFLYTAIYRALVDQYNALQWFAICGLVGLLGLVIAAVLHRRERRALPS</sequence>
<protein>
    <recommendedName>
        <fullName evidence="4">DoxX family membrane protein</fullName>
    </recommendedName>
</protein>
<comment type="caution">
    <text evidence="2">The sequence shown here is derived from an EMBL/GenBank/DDBJ whole genome shotgun (WGS) entry which is preliminary data.</text>
</comment>
<dbReference type="Proteomes" id="UP000294155">
    <property type="component" value="Unassembled WGS sequence"/>
</dbReference>
<evidence type="ECO:0000313" key="2">
    <source>
        <dbReference type="EMBL" id="RYU81844.1"/>
    </source>
</evidence>
<gene>
    <name evidence="2" type="ORF">EWM57_05540</name>
</gene>
<dbReference type="EMBL" id="SEWE01000008">
    <property type="protein sequence ID" value="RYU81844.1"/>
    <property type="molecule type" value="Genomic_DNA"/>
</dbReference>
<reference evidence="2 3" key="1">
    <citation type="submission" date="2019-02" db="EMBL/GenBank/DDBJ databases">
        <title>Bacterial novel species isolated from soil.</title>
        <authorList>
            <person name="Jung H.-Y."/>
        </authorList>
    </citation>
    <scope>NUCLEOTIDE SEQUENCE [LARGE SCALE GENOMIC DNA]</scope>
    <source>
        <strain evidence="2 3">1-3-3-3</strain>
    </source>
</reference>
<feature type="transmembrane region" description="Helical" evidence="1">
    <location>
        <begin position="114"/>
        <end position="135"/>
    </location>
</feature>
<evidence type="ECO:0000256" key="1">
    <source>
        <dbReference type="SAM" id="Phobius"/>
    </source>
</evidence>
<evidence type="ECO:0000313" key="3">
    <source>
        <dbReference type="Proteomes" id="UP000294155"/>
    </source>
</evidence>
<keyword evidence="1" id="KW-0812">Transmembrane</keyword>
<name>A0A4Q5LFQ3_9BACT</name>
<organism evidence="2 3">
    <name type="scientific">Hymenobacter persicinus</name>
    <dbReference type="NCBI Taxonomy" id="2025506"/>
    <lineage>
        <taxon>Bacteria</taxon>
        <taxon>Pseudomonadati</taxon>
        <taxon>Bacteroidota</taxon>
        <taxon>Cytophagia</taxon>
        <taxon>Cytophagales</taxon>
        <taxon>Hymenobacteraceae</taxon>
        <taxon>Hymenobacter</taxon>
    </lineage>
</organism>
<dbReference type="RefSeq" id="WP_129920148.1">
    <property type="nucleotide sequence ID" value="NZ_SEWE01000008.1"/>
</dbReference>
<feature type="transmembrane region" description="Helical" evidence="1">
    <location>
        <begin position="156"/>
        <end position="174"/>
    </location>
</feature>
<keyword evidence="3" id="KW-1185">Reference proteome</keyword>